<dbReference type="AlphaFoldDB" id="A0A0N1PBU2"/>
<protein>
    <recommendedName>
        <fullName evidence="3">RIIa domain-containing protein</fullName>
    </recommendedName>
</protein>
<accession>A0A0N1PBU2</accession>
<evidence type="ECO:0000313" key="1">
    <source>
        <dbReference type="EMBL" id="KPI86225.1"/>
    </source>
</evidence>
<gene>
    <name evidence="1" type="ORF">ABL78_4698</name>
</gene>
<evidence type="ECO:0008006" key="3">
    <source>
        <dbReference type="Google" id="ProtNLM"/>
    </source>
</evidence>
<reference evidence="1 2" key="1">
    <citation type="journal article" date="2015" name="PLoS Pathog.">
        <title>Leptomonas seymouri: Adaptations to the Dixenous Life Cycle Analyzed by Genome Sequencing, Transcriptome Profiling and Co-infection with Leishmania donovani.</title>
        <authorList>
            <person name="Kraeva N."/>
            <person name="Butenko A."/>
            <person name="Hlavacova J."/>
            <person name="Kostygov A."/>
            <person name="Myskova J."/>
            <person name="Grybchuk D."/>
            <person name="Lestinova T."/>
            <person name="Votypka J."/>
            <person name="Volf P."/>
            <person name="Opperdoes F."/>
            <person name="Flegontov P."/>
            <person name="Lukes J."/>
            <person name="Yurchenko V."/>
        </authorList>
    </citation>
    <scope>NUCLEOTIDE SEQUENCE [LARGE SCALE GENOMIC DNA]</scope>
    <source>
        <strain evidence="1 2">ATCC 30220</strain>
    </source>
</reference>
<proteinExistence type="predicted"/>
<dbReference type="OMA" id="NEEECTA"/>
<dbReference type="OrthoDB" id="64214at2759"/>
<organism evidence="1 2">
    <name type="scientific">Leptomonas seymouri</name>
    <dbReference type="NCBI Taxonomy" id="5684"/>
    <lineage>
        <taxon>Eukaryota</taxon>
        <taxon>Discoba</taxon>
        <taxon>Euglenozoa</taxon>
        <taxon>Kinetoplastea</taxon>
        <taxon>Metakinetoplastina</taxon>
        <taxon>Trypanosomatida</taxon>
        <taxon>Trypanosomatidae</taxon>
        <taxon>Leishmaniinae</taxon>
        <taxon>Leptomonas</taxon>
    </lineage>
</organism>
<sequence>MSSLDPNGLMATPTLLEAAKAVFSDEERETLKENLRTEQVAQAKYLREHPEVRESLQEGLRRVLQDQPEDPVATLTAYFASAEFLNFKSKRVSTV</sequence>
<dbReference type="Proteomes" id="UP000038009">
    <property type="component" value="Unassembled WGS sequence"/>
</dbReference>
<comment type="caution">
    <text evidence="1">The sequence shown here is derived from an EMBL/GenBank/DDBJ whole genome shotgun (WGS) entry which is preliminary data.</text>
</comment>
<name>A0A0N1PBU2_LEPSE</name>
<dbReference type="EMBL" id="LJSK01000141">
    <property type="protein sequence ID" value="KPI86225.1"/>
    <property type="molecule type" value="Genomic_DNA"/>
</dbReference>
<evidence type="ECO:0000313" key="2">
    <source>
        <dbReference type="Proteomes" id="UP000038009"/>
    </source>
</evidence>
<dbReference type="VEuPathDB" id="TriTrypDB:Lsey_0141_0030"/>
<keyword evidence="2" id="KW-1185">Reference proteome</keyword>